<dbReference type="AlphaFoldDB" id="A0A4Y2WKU8"/>
<comment type="caution">
    <text evidence="1">The sequence shown here is derived from an EMBL/GenBank/DDBJ whole genome shotgun (WGS) entry which is preliminary data.</text>
</comment>
<evidence type="ECO:0000313" key="1">
    <source>
        <dbReference type="EMBL" id="GBO37849.1"/>
    </source>
</evidence>
<proteinExistence type="predicted"/>
<name>A0A4Y2WKU8_ARAVE</name>
<organism evidence="1 2">
    <name type="scientific">Araneus ventricosus</name>
    <name type="common">Orbweaver spider</name>
    <name type="synonym">Epeira ventricosa</name>
    <dbReference type="NCBI Taxonomy" id="182803"/>
    <lineage>
        <taxon>Eukaryota</taxon>
        <taxon>Metazoa</taxon>
        <taxon>Ecdysozoa</taxon>
        <taxon>Arthropoda</taxon>
        <taxon>Chelicerata</taxon>
        <taxon>Arachnida</taxon>
        <taxon>Araneae</taxon>
        <taxon>Araneomorphae</taxon>
        <taxon>Entelegynae</taxon>
        <taxon>Araneoidea</taxon>
        <taxon>Araneidae</taxon>
        <taxon>Araneus</taxon>
    </lineage>
</organism>
<evidence type="ECO:0000313" key="2">
    <source>
        <dbReference type="Proteomes" id="UP000499080"/>
    </source>
</evidence>
<protein>
    <submittedName>
        <fullName evidence="1">Uncharacterized protein</fullName>
    </submittedName>
</protein>
<reference evidence="1 2" key="1">
    <citation type="journal article" date="2019" name="Sci. Rep.">
        <title>Orb-weaving spider Araneus ventricosus genome elucidates the spidroin gene catalogue.</title>
        <authorList>
            <person name="Kono N."/>
            <person name="Nakamura H."/>
            <person name="Ohtoshi R."/>
            <person name="Moran D.A.P."/>
            <person name="Shinohara A."/>
            <person name="Yoshida Y."/>
            <person name="Fujiwara M."/>
            <person name="Mori M."/>
            <person name="Tomita M."/>
            <person name="Arakawa K."/>
        </authorList>
    </citation>
    <scope>NUCLEOTIDE SEQUENCE [LARGE SCALE GENOMIC DNA]</scope>
</reference>
<sequence>MSYTRCIVQTMAGSGLKDVRCLVFAPNDVDKMLTSHAYRRVVREDFLVHALSLNPRTPCHRLWQGLSVCLLGHYPKKTQLNFKITSFIILFIFPSLTRLRVERIFWRGTDVRGGGEHDCSKNRFVVPPNTTTKFKTYDTALV</sequence>
<dbReference type="OrthoDB" id="6753017at2759"/>
<gene>
    <name evidence="1" type="ORF">AVEN_112333_1</name>
</gene>
<dbReference type="EMBL" id="BGPR01062416">
    <property type="protein sequence ID" value="GBO37849.1"/>
    <property type="molecule type" value="Genomic_DNA"/>
</dbReference>
<accession>A0A4Y2WKU8</accession>
<dbReference type="Proteomes" id="UP000499080">
    <property type="component" value="Unassembled WGS sequence"/>
</dbReference>
<keyword evidence="2" id="KW-1185">Reference proteome</keyword>